<proteinExistence type="predicted"/>
<dbReference type="RefSeq" id="WP_252995909.1">
    <property type="nucleotide sequence ID" value="NZ_CP099717.1"/>
</dbReference>
<reference evidence="2" key="1">
    <citation type="submission" date="2022-06" db="EMBL/GenBank/DDBJ databases">
        <title>Complete Genome of Aeromonas sp. Strain SOD01 Isolated from an Urban Freshwater Stream.</title>
        <authorList>
            <person name="Williams L.E."/>
            <person name="Brysgel T."/>
            <person name="Capestro E.M."/>
            <person name="Foltz G.V."/>
            <person name="Gardner A.E."/>
            <person name="Ingrassia J."/>
            <person name="Peterson E."/>
            <person name="Arruda J."/>
            <person name="Flaherty I."/>
            <person name="Hunt M."/>
            <person name="Pappas G."/>
            <person name="Ramsaran S."/>
            <person name="Rocha M."/>
        </authorList>
    </citation>
    <scope>NUCLEOTIDE SEQUENCE</scope>
    <source>
        <strain evidence="2">SOD01</strain>
    </source>
</reference>
<protein>
    <recommendedName>
        <fullName evidence="4">DUF5681 domain-containing protein</fullName>
    </recommendedName>
</protein>
<gene>
    <name evidence="2" type="ORF">NHF51_06355</name>
</gene>
<dbReference type="AlphaFoldDB" id="A0AAE9SD02"/>
<keyword evidence="3" id="KW-1185">Reference proteome</keyword>
<evidence type="ECO:0008006" key="4">
    <source>
        <dbReference type="Google" id="ProtNLM"/>
    </source>
</evidence>
<feature type="region of interest" description="Disordered" evidence="1">
    <location>
        <begin position="1"/>
        <end position="21"/>
    </location>
</feature>
<dbReference type="Proteomes" id="UP001056890">
    <property type="component" value="Chromosome"/>
</dbReference>
<dbReference type="EMBL" id="CP099717">
    <property type="protein sequence ID" value="USV58763.1"/>
    <property type="molecule type" value="Genomic_DNA"/>
</dbReference>
<accession>A0AAE9SD02</accession>
<organism evidence="2 3">
    <name type="scientific">Aeromonas encheleia</name>
    <dbReference type="NCBI Taxonomy" id="73010"/>
    <lineage>
        <taxon>Bacteria</taxon>
        <taxon>Pseudomonadati</taxon>
        <taxon>Pseudomonadota</taxon>
        <taxon>Gammaproteobacteria</taxon>
        <taxon>Aeromonadales</taxon>
        <taxon>Aeromonadaceae</taxon>
        <taxon>Aeromonas</taxon>
    </lineage>
</organism>
<name>A0AAE9SD02_9GAMM</name>
<evidence type="ECO:0000256" key="1">
    <source>
        <dbReference type="SAM" id="MobiDB-lite"/>
    </source>
</evidence>
<evidence type="ECO:0000313" key="2">
    <source>
        <dbReference type="EMBL" id="USV58763.1"/>
    </source>
</evidence>
<sequence length="101" mass="10825">MKFQPGESGNTAGRPKGALGKRSQLPANLVAEALQQLRAAVEAGEMQAVKLVIERAFPALKPVTPEHSIDAELLELKISSLRDVEERVAKLEASLLPEGNV</sequence>
<evidence type="ECO:0000313" key="3">
    <source>
        <dbReference type="Proteomes" id="UP001056890"/>
    </source>
</evidence>